<dbReference type="InterPro" id="IPR013783">
    <property type="entry name" value="Ig-like_fold"/>
</dbReference>
<dbReference type="Gene3D" id="2.60.40.10">
    <property type="entry name" value="Immunoglobulins"/>
    <property type="match status" value="1"/>
</dbReference>
<dbReference type="EMBL" id="QKTW01000023">
    <property type="protein sequence ID" value="PZF71505.1"/>
    <property type="molecule type" value="Genomic_DNA"/>
</dbReference>
<evidence type="ECO:0000313" key="1">
    <source>
        <dbReference type="EMBL" id="PZF71505.1"/>
    </source>
</evidence>
<comment type="caution">
    <text evidence="1">The sequence shown here is derived from an EMBL/GenBank/DDBJ whole genome shotgun (WGS) entry which is preliminary data.</text>
</comment>
<evidence type="ECO:0008006" key="3">
    <source>
        <dbReference type="Google" id="ProtNLM"/>
    </source>
</evidence>
<accession>A0A2W2A824</accession>
<proteinExistence type="predicted"/>
<dbReference type="Proteomes" id="UP000248745">
    <property type="component" value="Unassembled WGS sequence"/>
</dbReference>
<gene>
    <name evidence="1" type="ORF">DN068_17830</name>
</gene>
<organism evidence="1 2">
    <name type="scientific">Taibaiella soli</name>
    <dbReference type="NCBI Taxonomy" id="1649169"/>
    <lineage>
        <taxon>Bacteria</taxon>
        <taxon>Pseudomonadati</taxon>
        <taxon>Bacteroidota</taxon>
        <taxon>Chitinophagia</taxon>
        <taxon>Chitinophagales</taxon>
        <taxon>Chitinophagaceae</taxon>
        <taxon>Taibaiella</taxon>
    </lineage>
</organism>
<name>A0A2W2A824_9BACT</name>
<keyword evidence="2" id="KW-1185">Reference proteome</keyword>
<dbReference type="AlphaFoldDB" id="A0A2W2A824"/>
<dbReference type="OrthoDB" id="1081990at2"/>
<evidence type="ECO:0000313" key="2">
    <source>
        <dbReference type="Proteomes" id="UP000248745"/>
    </source>
</evidence>
<sequence length="285" mass="31431">MKKLALIAVSGIVALASCKEVGPTIDFAKKVDSTYTATVETPQNRNVMIEEFTGVTCANCPAGHAMIEGFEAKYPNRIIEARIYPFNFGQATPTDVTKQDFRTQKGTDLAFVFFGGLSFMPACVIDRVPVNNQIMVSSPSWSDQVDKRIATVTPLNMYITSAYDAGSKTANITVKTAITQDIAKKLNLTVAIVEDSIIDAQEYPSTTDTFYMHQSVLRDFVTDYTGSEILPGLNPKPAGQVYIRYFSYKLSNDAWVPEHCRVIAWISNNEGKDIEVAQSVVTHVK</sequence>
<reference evidence="1 2" key="1">
    <citation type="submission" date="2018-06" db="EMBL/GenBank/DDBJ databases">
        <title>Mucibacter soli gen. nov., sp. nov., a new member of the family Chitinophagaceae producing mucin.</title>
        <authorList>
            <person name="Kim M.-K."/>
            <person name="Park S."/>
            <person name="Kim T.-S."/>
            <person name="Joung Y."/>
            <person name="Han J.-H."/>
            <person name="Kim S.B."/>
        </authorList>
    </citation>
    <scope>NUCLEOTIDE SEQUENCE [LARGE SCALE GENOMIC DNA]</scope>
    <source>
        <strain evidence="1 2">R1-15</strain>
    </source>
</reference>
<dbReference type="PROSITE" id="PS51257">
    <property type="entry name" value="PROKAR_LIPOPROTEIN"/>
    <property type="match status" value="1"/>
</dbReference>
<dbReference type="RefSeq" id="WP_111000308.1">
    <property type="nucleotide sequence ID" value="NZ_QKTW01000023.1"/>
</dbReference>
<dbReference type="InterPro" id="IPR021615">
    <property type="entry name" value="Omp28"/>
</dbReference>
<dbReference type="Pfam" id="PF11551">
    <property type="entry name" value="Omp28"/>
    <property type="match status" value="1"/>
</dbReference>
<protein>
    <recommendedName>
        <fullName evidence="3">Outer membrane protein Omp28</fullName>
    </recommendedName>
</protein>